<gene>
    <name evidence="2" type="ORF">ABW06_17455</name>
</gene>
<evidence type="ECO:0000313" key="3">
    <source>
        <dbReference type="Proteomes" id="UP000036196"/>
    </source>
</evidence>
<comment type="caution">
    <text evidence="2">The sequence shown here is derived from an EMBL/GenBank/DDBJ whole genome shotgun (WGS) entry which is preliminary data.</text>
</comment>
<feature type="transmembrane region" description="Helical" evidence="1">
    <location>
        <begin position="55"/>
        <end position="78"/>
    </location>
</feature>
<reference evidence="2 3" key="1">
    <citation type="submission" date="2015-05" db="EMBL/GenBank/DDBJ databases">
        <title>Genome sequences of Pluralibacter gergoviae.</title>
        <authorList>
            <person name="Greninger A.L."/>
            <person name="Miller S."/>
        </authorList>
    </citation>
    <scope>NUCLEOTIDE SEQUENCE [LARGE SCALE GENOMIC DNA]</scope>
    <source>
        <strain evidence="2 3">JS81F13</strain>
    </source>
</reference>
<protein>
    <submittedName>
        <fullName evidence="2">Uncharacterized protein</fullName>
    </submittedName>
</protein>
<feature type="transmembrane region" description="Helical" evidence="1">
    <location>
        <begin position="12"/>
        <end position="35"/>
    </location>
</feature>
<dbReference type="RefSeq" id="WP_043083753.1">
    <property type="nucleotide sequence ID" value="NZ_CACVCI010000001.1"/>
</dbReference>
<dbReference type="PROSITE" id="PS51257">
    <property type="entry name" value="PROKAR_LIPOPROTEIN"/>
    <property type="match status" value="1"/>
</dbReference>
<proteinExistence type="predicted"/>
<keyword evidence="1" id="KW-1133">Transmembrane helix</keyword>
<organism evidence="2 3">
    <name type="scientific">Pluralibacter gergoviae</name>
    <name type="common">Enterobacter gergoviae</name>
    <dbReference type="NCBI Taxonomy" id="61647"/>
    <lineage>
        <taxon>Bacteria</taxon>
        <taxon>Pseudomonadati</taxon>
        <taxon>Pseudomonadota</taxon>
        <taxon>Gammaproteobacteria</taxon>
        <taxon>Enterobacterales</taxon>
        <taxon>Enterobacteriaceae</taxon>
        <taxon>Pluralibacter</taxon>
    </lineage>
</organism>
<name>A0A089R3W8_PLUGE</name>
<keyword evidence="1" id="KW-0472">Membrane</keyword>
<feature type="transmembrane region" description="Helical" evidence="1">
    <location>
        <begin position="85"/>
        <end position="103"/>
    </location>
</feature>
<keyword evidence="3" id="KW-1185">Reference proteome</keyword>
<dbReference type="OrthoDB" id="7067905at2"/>
<dbReference type="Proteomes" id="UP000036196">
    <property type="component" value="Unassembled WGS sequence"/>
</dbReference>
<dbReference type="STRING" id="61647.LG71_16000"/>
<dbReference type="KEGG" id="pge:LG71_16000"/>
<dbReference type="PATRIC" id="fig|61647.13.peg.3649"/>
<dbReference type="InterPro" id="IPR012861">
    <property type="entry name" value="DUF1634"/>
</dbReference>
<accession>A0A089R3W8</accession>
<evidence type="ECO:0000256" key="1">
    <source>
        <dbReference type="SAM" id="Phobius"/>
    </source>
</evidence>
<dbReference type="EMBL" id="LDZF01000020">
    <property type="protein sequence ID" value="KMK12172.1"/>
    <property type="molecule type" value="Genomic_DNA"/>
</dbReference>
<dbReference type="Pfam" id="PF07843">
    <property type="entry name" value="DUF1634"/>
    <property type="match status" value="1"/>
</dbReference>
<sequence length="105" mass="11293">MKIQTENAARRNQIIAGLLWYGTLLACALIAMGMILNTAGSAPVIFHFTVKGYDLVRAGVAVLILLPVLRVLVMLLIFARERDAVYVAIAALVLIIIGAGIAFEI</sequence>
<keyword evidence="1" id="KW-0812">Transmembrane</keyword>
<dbReference type="AlphaFoldDB" id="A0A089R3W8"/>
<evidence type="ECO:0000313" key="2">
    <source>
        <dbReference type="EMBL" id="KMK12172.1"/>
    </source>
</evidence>
<dbReference type="eggNOG" id="ENOG503382K">
    <property type="taxonomic scope" value="Bacteria"/>
</dbReference>